<dbReference type="InterPro" id="IPR001126">
    <property type="entry name" value="UmuC"/>
</dbReference>
<evidence type="ECO:0000256" key="2">
    <source>
        <dbReference type="ARBA" id="ARBA00022763"/>
    </source>
</evidence>
<dbReference type="Proteomes" id="UP000286985">
    <property type="component" value="Unassembled WGS sequence"/>
</dbReference>
<sequence length="472" mass="53750">MNTWVYLHFPHLLLDYQQALQPPEQNQAPYALFESHAARRTLVQANAAALQAGVKLGMADVLASTLAPNLRVQRYSLSQEQRVLTQLAQVLYQDIAQIVLYPPQGLLCEVRSLVRLHGGYQAVMARLQSRVEQWPLRYCLSSGYSPLAAKLLAEAGTPVVTDDGDSVQQAIAALPIQHSGLAGSHIEKLCHVGFITVGDLLKRPPAEVGVRFGRAVMTYMAELSGTFKPPQAFYHPPDKFDEKVELSSEVSSWVQLLFPLKRLLQQAESFLQSHQWSTRALVIRAHHRQGPSTQVSIQFAHAVWQHHDLLQLSQLHLERQQLRQPVLALSVRLQRPEPRQAKHAQLLAGATTGHDQLSALVSRLQARLGERSVQSIQYTEDWRPERQGGVQPWQFGQQPQPLKQQRPCWLLPQVQPINRQQWQLQWGPERIVSGWWDAKPIKRDYYIAVDHAQRQGWIFHSQQGWYLHGWFT</sequence>
<evidence type="ECO:0000259" key="3">
    <source>
        <dbReference type="Pfam" id="PF00817"/>
    </source>
</evidence>
<dbReference type="Gene3D" id="3.40.1170.60">
    <property type="match status" value="1"/>
</dbReference>
<dbReference type="RefSeq" id="WP_092839363.1">
    <property type="nucleotide sequence ID" value="NZ_FPCF01000002.1"/>
</dbReference>
<dbReference type="Pfam" id="PF00817">
    <property type="entry name" value="IMS"/>
    <property type="match status" value="1"/>
</dbReference>
<dbReference type="OrthoDB" id="5298951at2"/>
<dbReference type="PANTHER" id="PTHR35369:SF2">
    <property type="entry name" value="BLR3025 PROTEIN"/>
    <property type="match status" value="1"/>
</dbReference>
<dbReference type="InterPro" id="IPR043502">
    <property type="entry name" value="DNA/RNA_pol_sf"/>
</dbReference>
<dbReference type="AlphaFoldDB" id="A0A432XGI5"/>
<keyword evidence="5" id="KW-1185">Reference proteome</keyword>
<accession>A0A432XGI5</accession>
<protein>
    <submittedName>
        <fullName evidence="4">DNA polymerase Y family protein</fullName>
    </submittedName>
</protein>
<comment type="similarity">
    <text evidence="1">Belongs to the DNA polymerase type-Y family.</text>
</comment>
<reference evidence="5" key="1">
    <citation type="journal article" date="2018" name="Front. Microbiol.">
        <title>Genome-Based Analysis Reveals the Taxonomy and Diversity of the Family Idiomarinaceae.</title>
        <authorList>
            <person name="Liu Y."/>
            <person name="Lai Q."/>
            <person name="Shao Z."/>
        </authorList>
    </citation>
    <scope>NUCLEOTIDE SEQUENCE [LARGE SCALE GENOMIC DNA]</scope>
    <source>
        <strain evidence="5">908033</strain>
    </source>
</reference>
<evidence type="ECO:0000313" key="5">
    <source>
        <dbReference type="Proteomes" id="UP000286985"/>
    </source>
</evidence>
<dbReference type="Gene3D" id="3.30.70.270">
    <property type="match status" value="1"/>
</dbReference>
<gene>
    <name evidence="4" type="ORF">CWE24_07485</name>
</gene>
<feature type="domain" description="UmuC" evidence="3">
    <location>
        <begin position="23"/>
        <end position="153"/>
    </location>
</feature>
<keyword evidence="2" id="KW-0227">DNA damage</keyword>
<organism evidence="4 5">
    <name type="scientific">Pseudidiomarina donghaiensis</name>
    <dbReference type="NCBI Taxonomy" id="519452"/>
    <lineage>
        <taxon>Bacteria</taxon>
        <taxon>Pseudomonadati</taxon>
        <taxon>Pseudomonadota</taxon>
        <taxon>Gammaproteobacteria</taxon>
        <taxon>Alteromonadales</taxon>
        <taxon>Idiomarinaceae</taxon>
        <taxon>Pseudidiomarina</taxon>
    </lineage>
</organism>
<dbReference type="SUPFAM" id="SSF56672">
    <property type="entry name" value="DNA/RNA polymerases"/>
    <property type="match status" value="1"/>
</dbReference>
<evidence type="ECO:0000256" key="1">
    <source>
        <dbReference type="ARBA" id="ARBA00010945"/>
    </source>
</evidence>
<dbReference type="EMBL" id="PIPU01000003">
    <property type="protein sequence ID" value="RUO47831.1"/>
    <property type="molecule type" value="Genomic_DNA"/>
</dbReference>
<proteinExistence type="inferred from homology"/>
<name>A0A432XGI5_9GAMM</name>
<dbReference type="CDD" id="cd03468">
    <property type="entry name" value="PolY_like"/>
    <property type="match status" value="1"/>
</dbReference>
<dbReference type="STRING" id="519452.SAMN04488139_1317"/>
<dbReference type="InterPro" id="IPR043128">
    <property type="entry name" value="Rev_trsase/Diguanyl_cyclase"/>
</dbReference>
<dbReference type="PANTHER" id="PTHR35369">
    <property type="entry name" value="BLR3025 PROTEIN-RELATED"/>
    <property type="match status" value="1"/>
</dbReference>
<dbReference type="InterPro" id="IPR050356">
    <property type="entry name" value="SulA_CellDiv_inhibitor"/>
</dbReference>
<dbReference type="GO" id="GO:0006281">
    <property type="term" value="P:DNA repair"/>
    <property type="evidence" value="ECO:0007669"/>
    <property type="project" value="InterPro"/>
</dbReference>
<evidence type="ECO:0000313" key="4">
    <source>
        <dbReference type="EMBL" id="RUO47831.1"/>
    </source>
</evidence>
<comment type="caution">
    <text evidence="4">The sequence shown here is derived from an EMBL/GenBank/DDBJ whole genome shotgun (WGS) entry which is preliminary data.</text>
</comment>